<name>A0A840Z0U7_9SPHN</name>
<gene>
    <name evidence="2" type="ORF">FHR23_002295</name>
</gene>
<dbReference type="EMBL" id="JACIJI010000004">
    <property type="protein sequence ID" value="MBB5719354.1"/>
    <property type="molecule type" value="Genomic_DNA"/>
</dbReference>
<feature type="transmembrane region" description="Helical" evidence="1">
    <location>
        <begin position="58"/>
        <end position="76"/>
    </location>
</feature>
<keyword evidence="3" id="KW-1185">Reference proteome</keyword>
<proteinExistence type="predicted"/>
<evidence type="ECO:0000313" key="3">
    <source>
        <dbReference type="Proteomes" id="UP000554342"/>
    </source>
</evidence>
<evidence type="ECO:0000256" key="1">
    <source>
        <dbReference type="SAM" id="Phobius"/>
    </source>
</evidence>
<keyword evidence="1" id="KW-1133">Transmembrane helix</keyword>
<keyword evidence="1" id="KW-0472">Membrane</keyword>
<keyword evidence="1" id="KW-0812">Transmembrane</keyword>
<dbReference type="Proteomes" id="UP000554342">
    <property type="component" value="Unassembled WGS sequence"/>
</dbReference>
<feature type="transmembrane region" description="Helical" evidence="1">
    <location>
        <begin position="7"/>
        <end position="29"/>
    </location>
</feature>
<reference evidence="2 3" key="1">
    <citation type="submission" date="2020-08" db="EMBL/GenBank/DDBJ databases">
        <title>Genomic Encyclopedia of Type Strains, Phase IV (KMG-IV): sequencing the most valuable type-strain genomes for metagenomic binning, comparative biology and taxonomic classification.</title>
        <authorList>
            <person name="Goeker M."/>
        </authorList>
    </citation>
    <scope>NUCLEOTIDE SEQUENCE [LARGE SCALE GENOMIC DNA]</scope>
    <source>
        <strain evidence="2 3">DSM 27203</strain>
    </source>
</reference>
<accession>A0A840Z0U7</accession>
<organism evidence="2 3">
    <name type="scientific">Stakelama sediminis</name>
    <dbReference type="NCBI Taxonomy" id="463200"/>
    <lineage>
        <taxon>Bacteria</taxon>
        <taxon>Pseudomonadati</taxon>
        <taxon>Pseudomonadota</taxon>
        <taxon>Alphaproteobacteria</taxon>
        <taxon>Sphingomonadales</taxon>
        <taxon>Sphingomonadaceae</taxon>
        <taxon>Stakelama</taxon>
    </lineage>
</organism>
<dbReference type="AlphaFoldDB" id="A0A840Z0U7"/>
<evidence type="ECO:0000313" key="2">
    <source>
        <dbReference type="EMBL" id="MBB5719354.1"/>
    </source>
</evidence>
<sequence length="81" mass="9006">MKRGKFAVVAYVTASIVLLLGLVFSWVSYRTAGFDCIDSPVPVDFESCLQTYEHSAKLSAVACLIIWMAASLLFIFKRKNP</sequence>
<comment type="caution">
    <text evidence="2">The sequence shown here is derived from an EMBL/GenBank/DDBJ whole genome shotgun (WGS) entry which is preliminary data.</text>
</comment>
<protein>
    <submittedName>
        <fullName evidence="2">Uncharacterized protein</fullName>
    </submittedName>
</protein>